<dbReference type="EMBL" id="PYBW01000027">
    <property type="protein sequence ID" value="PYC83807.1"/>
    <property type="molecule type" value="Genomic_DNA"/>
</dbReference>
<dbReference type="Proteomes" id="UP000248039">
    <property type="component" value="Unassembled WGS sequence"/>
</dbReference>
<keyword evidence="2" id="KW-1185">Reference proteome</keyword>
<gene>
    <name evidence="1" type="ORF">C7C46_08675</name>
</gene>
<sequence length="240" mass="26449">MPRDRLVVVLITSRPLDEYCALFGLSRTALRALDGPVLDCPGGAAALVAEARELGCTVLAADPVYARPAAELLDRAERARGAMAVAMATAPHRYQPARYRPYERYLRSWDRARRLFAADRAAHPADYVAAALPALPFADGSFALTLSSYLLFAYPELFPPAAQLAALAELVRVTDRAGTVLVHPLHDALGRRSPHLPQLREALGRRGISSELRMHRVPGDGRRRFVLALTRPPRYRPCHD</sequence>
<accession>A0A2V4P2D4</accession>
<name>A0A2V4P2D4_9ACTN</name>
<evidence type="ECO:0008006" key="3">
    <source>
        <dbReference type="Google" id="ProtNLM"/>
    </source>
</evidence>
<dbReference type="Gene3D" id="3.40.50.150">
    <property type="entry name" value="Vaccinia Virus protein VP39"/>
    <property type="match status" value="1"/>
</dbReference>
<evidence type="ECO:0000313" key="2">
    <source>
        <dbReference type="Proteomes" id="UP000248039"/>
    </source>
</evidence>
<dbReference type="RefSeq" id="WP_110667433.1">
    <property type="nucleotide sequence ID" value="NZ_PYBW01000027.1"/>
</dbReference>
<dbReference type="InterPro" id="IPR029063">
    <property type="entry name" value="SAM-dependent_MTases_sf"/>
</dbReference>
<reference evidence="1 2" key="1">
    <citation type="submission" date="2018-03" db="EMBL/GenBank/DDBJ databases">
        <title>Bioinformatic expansion and discovery of thiopeptide antibiotics.</title>
        <authorList>
            <person name="Schwalen C.J."/>
            <person name="Hudson G.A."/>
            <person name="Mitchell D.A."/>
        </authorList>
    </citation>
    <scope>NUCLEOTIDE SEQUENCE [LARGE SCALE GENOMIC DNA]</scope>
    <source>
        <strain evidence="1 2">ATCC 21389</strain>
    </source>
</reference>
<organism evidence="1 2">
    <name type="scientific">Streptomyces tateyamensis</name>
    <dbReference type="NCBI Taxonomy" id="565073"/>
    <lineage>
        <taxon>Bacteria</taxon>
        <taxon>Bacillati</taxon>
        <taxon>Actinomycetota</taxon>
        <taxon>Actinomycetes</taxon>
        <taxon>Kitasatosporales</taxon>
        <taxon>Streptomycetaceae</taxon>
        <taxon>Streptomyces</taxon>
    </lineage>
</organism>
<evidence type="ECO:0000313" key="1">
    <source>
        <dbReference type="EMBL" id="PYC83807.1"/>
    </source>
</evidence>
<protein>
    <recommendedName>
        <fullName evidence="3">Methyltransferase type 11 domain-containing protein</fullName>
    </recommendedName>
</protein>
<dbReference type="AlphaFoldDB" id="A0A2V4P2D4"/>
<proteinExistence type="predicted"/>
<comment type="caution">
    <text evidence="1">The sequence shown here is derived from an EMBL/GenBank/DDBJ whole genome shotgun (WGS) entry which is preliminary data.</text>
</comment>